<dbReference type="Proteomes" id="UP000019241">
    <property type="component" value="Unassembled WGS sequence"/>
</dbReference>
<organism evidence="1 2">
    <name type="scientific">Listeria fleischmannii FSL S10-1203</name>
    <dbReference type="NCBI Taxonomy" id="1265822"/>
    <lineage>
        <taxon>Bacteria</taxon>
        <taxon>Bacillati</taxon>
        <taxon>Bacillota</taxon>
        <taxon>Bacilli</taxon>
        <taxon>Bacillales</taxon>
        <taxon>Listeriaceae</taxon>
        <taxon>Listeria</taxon>
    </lineage>
</organism>
<dbReference type="PATRIC" id="fig|1265822.4.peg.3685"/>
<dbReference type="EMBL" id="AODM01000066">
    <property type="protein sequence ID" value="EUJ47663.1"/>
    <property type="molecule type" value="Genomic_DNA"/>
</dbReference>
<dbReference type="Gene3D" id="3.30.420.280">
    <property type="match status" value="1"/>
</dbReference>
<dbReference type="InterPro" id="IPR027417">
    <property type="entry name" value="P-loop_NTPase"/>
</dbReference>
<dbReference type="RefSeq" id="WP_052006893.1">
    <property type="nucleotide sequence ID" value="NZ_AODM01000066.1"/>
</dbReference>
<comment type="caution">
    <text evidence="1">The sequence shown here is derived from an EMBL/GenBank/DDBJ whole genome shotgun (WGS) entry which is preliminary data.</text>
</comment>
<accession>W7DEQ4</accession>
<dbReference type="Gene3D" id="3.40.50.300">
    <property type="entry name" value="P-loop containing nucleotide triphosphate hydrolases"/>
    <property type="match status" value="1"/>
</dbReference>
<name>W7DEQ4_9LIST</name>
<proteinExistence type="predicted"/>
<reference evidence="1 2" key="1">
    <citation type="submission" date="2012-12" db="EMBL/GenBank/DDBJ databases">
        <title>Novel taxa of Listeriaceae from agricultural environments in the United States.</title>
        <authorList>
            <person name="den Bakker H.C."/>
            <person name="Allred A."/>
            <person name="Warchocki S."/>
            <person name="Wright E.M."/>
            <person name="Burrell A."/>
            <person name="Nightingale K.K."/>
            <person name="Kephart D."/>
            <person name="Wiedmann M."/>
        </authorList>
    </citation>
    <scope>NUCLEOTIDE SEQUENCE [LARGE SCALE GENOMIC DNA]</scope>
    <source>
        <strain evidence="1 2">FSL S10-1203</strain>
    </source>
</reference>
<dbReference type="AlphaFoldDB" id="W7DEQ4"/>
<evidence type="ECO:0000313" key="2">
    <source>
        <dbReference type="Proteomes" id="UP000019241"/>
    </source>
</evidence>
<dbReference type="NCBIfam" id="TIGR01547">
    <property type="entry name" value="phage_term_2"/>
    <property type="match status" value="1"/>
</dbReference>
<protein>
    <submittedName>
        <fullName evidence="1">Phage terminase, large subunit, PBSX family protein</fullName>
    </submittedName>
</protein>
<dbReference type="InterPro" id="IPR006437">
    <property type="entry name" value="Phage_terminase_lsu"/>
</dbReference>
<evidence type="ECO:0000313" key="1">
    <source>
        <dbReference type="EMBL" id="EUJ47663.1"/>
    </source>
</evidence>
<gene>
    <name evidence="1" type="ORF">MCOL2_18124</name>
</gene>
<sequence length="441" mass="50778">MITLSRKQQENVYADLTGIRAELNEGTIRSGKTMSDALKMAIVYASSPDPLHLVLAYNQEQAYRMFMDCEGFGLEHIFADCGEIRHDEHGDHLWLNLPTGEKRIYYKGGGKVNAVGAITGMSFGTITFLEFNLLNKEVIEEAFRRTKVAKFRYHLIEQNPPAPNRPNLETLNQFVLTNTFRFRHWIPSDNPMLTGKRAKEWEEECKASDYLYKRDWLGERVMPQGAIYGNFDTDKNSAMMLQGKVVDAFCSADGGQSDATTCSYNLVTLYEGKYYLYRMANYYHSGEESNETKAGSVYAREIRDFINWCHTKWGYRPSRIFVDPACKWLSEELKLIGIKTDKADNNSRDKTSSNGMKIETGIERGRSAIGNQVFFLFETEEEHPYGHYHFIKELGVYTRNETTGKPIDKNNHAMDEFRYSINYFFTKYASKVYDIQIKGGE</sequence>